<dbReference type="RefSeq" id="WP_008786639.1">
    <property type="nucleotide sequence ID" value="NZ_LXEU01000101.1"/>
</dbReference>
<dbReference type="CDD" id="cd02947">
    <property type="entry name" value="TRX_family"/>
    <property type="match status" value="1"/>
</dbReference>
<feature type="signal peptide" evidence="1">
    <location>
        <begin position="1"/>
        <end position="25"/>
    </location>
</feature>
<keyword evidence="3" id="KW-1185">Reference proteome</keyword>
<gene>
    <name evidence="2" type="ORF">M989_04647</name>
</gene>
<dbReference type="EMBL" id="LXEU01000101">
    <property type="protein sequence ID" value="OAT44708.1"/>
    <property type="molecule type" value="Genomic_DNA"/>
</dbReference>
<dbReference type="AlphaFoldDB" id="A0A1B7JA11"/>
<protein>
    <submittedName>
        <fullName evidence="2">TraW family plasmid conjugative transfer pilus assembly protein</fullName>
    </submittedName>
</protein>
<evidence type="ECO:0000313" key="3">
    <source>
        <dbReference type="Proteomes" id="UP000078386"/>
    </source>
</evidence>
<reference evidence="2 3" key="1">
    <citation type="submission" date="2016-04" db="EMBL/GenBank/DDBJ databases">
        <title>ATOL: Assembling a taxonomically balanced genome-scale reconstruction of the evolutionary history of the Enterobacteriaceae.</title>
        <authorList>
            <person name="Plunkett G.III."/>
            <person name="Neeno-Eckwall E.C."/>
            <person name="Glasner J.D."/>
            <person name="Perna N.T."/>
        </authorList>
    </citation>
    <scope>NUCLEOTIDE SEQUENCE [LARGE SCALE GENOMIC DNA]</scope>
    <source>
        <strain evidence="2 3">ATCC 51603</strain>
    </source>
</reference>
<dbReference type="PATRIC" id="fig|1354264.4.peg.4836"/>
<organism evidence="2 3">
    <name type="scientific">Kluyvera georgiana ATCC 51603</name>
    <dbReference type="NCBI Taxonomy" id="1354264"/>
    <lineage>
        <taxon>Bacteria</taxon>
        <taxon>Pseudomonadati</taxon>
        <taxon>Pseudomonadota</taxon>
        <taxon>Gammaproteobacteria</taxon>
        <taxon>Enterobacterales</taxon>
        <taxon>Enterobacteriaceae</taxon>
        <taxon>Kluyvera</taxon>
    </lineage>
</organism>
<keyword evidence="1" id="KW-0732">Signal</keyword>
<accession>A0A1B7JA11</accession>
<evidence type="ECO:0000256" key="1">
    <source>
        <dbReference type="SAM" id="SignalP"/>
    </source>
</evidence>
<sequence length="437" mass="49253">MVKKTPFRLSILPFVTAVVCTPTWAESSGIDLSDLPSRPLANLDNIPTRPANNYSVTDIQKAKRQLSATELKDIDSLIKAARDNQNVATDQATDTVKDNRKMMGEMPEYKNTDELVDDAVRGALAKSDMTNEKQNKPVGDFIYILVSASLSDAEITDILKLYDGRTDIALVVQGAKDKKNLLDELTHWQRLSFDSKSSLAVNLDPTVFKNYNVSSVPTIIHEKDGELVARVTGIYDIAYLKDKTGDLGVAGPAVGVVEKNLIDELQESVAKLDFDGMKKKAIDNYWPRQVFQEFPEATKRTTRTIDPTVIIPQNITSPNGDIVAKRGRFNPLTVMPFTIKLIFFDAREEWQRQFARYQFEHTPASLTPILVTTNVYGDGWQTFRDTKKEYGDFARLYMIQPGMAERYGLINVPSIVTADSKRFINDEYSRKDFEELK</sequence>
<proteinExistence type="predicted"/>
<dbReference type="Pfam" id="PF09673">
    <property type="entry name" value="TrbC_Ftype"/>
    <property type="match status" value="1"/>
</dbReference>
<dbReference type="SUPFAM" id="SSF52833">
    <property type="entry name" value="Thioredoxin-like"/>
    <property type="match status" value="1"/>
</dbReference>
<dbReference type="InterPro" id="IPR019106">
    <property type="entry name" value="T4SS_TrbC"/>
</dbReference>
<feature type="chain" id="PRO_5008594948" evidence="1">
    <location>
        <begin position="26"/>
        <end position="437"/>
    </location>
</feature>
<dbReference type="InterPro" id="IPR036249">
    <property type="entry name" value="Thioredoxin-like_sf"/>
</dbReference>
<name>A0A1B7JA11_9ENTR</name>
<comment type="caution">
    <text evidence="2">The sequence shown here is derived from an EMBL/GenBank/DDBJ whole genome shotgun (WGS) entry which is preliminary data.</text>
</comment>
<dbReference type="Proteomes" id="UP000078386">
    <property type="component" value="Unassembled WGS sequence"/>
</dbReference>
<evidence type="ECO:0000313" key="2">
    <source>
        <dbReference type="EMBL" id="OAT44708.1"/>
    </source>
</evidence>